<sequence>MTTPFADVVDVSALPVDSLDQVDAVFAAQRAAYSPARPPTAAERVDRIERLERLLQAHYRELTATLEADFGYRSPDQILAADMYPGMAHASHVRRHLRQWMRPRRKSSGALGLLGVRSREYVEPLGVVGIMSPFNAPVSLAVDPAIDALAAGNRVIMKPSELTPRTAALFRHLVAQAFDETEVAVVTGGVEVSAHFAALPWDKFLFTGGTDTGRRILEAAAPHLTPVILELGGKCPAIVLPDADIRATAAQIAQGRLGNAGQICLSVDYALVPEDRLEEFLAAALEAAVDVYPTVQGNRDYSAMIDERAYDRILSLIDDARASGARVLQPAAHAGEELDRARRQVPLTVVVNPRQDSRVDQEEIFGPILSVYTYSALDQAIAVVNSKPKALALYVLGRDRRATETIVTSTSTGGVTVNAAALHAMSGSMGFGGVGPSGMGRYKGGRVGFDAFSNSKSVVHASRLLLRLAGENAAPPFRTERARNNLLRLARLPRHH</sequence>
<dbReference type="PIRSF" id="PIRSF036492">
    <property type="entry name" value="ALDH"/>
    <property type="match status" value="1"/>
</dbReference>
<dbReference type="InterPro" id="IPR016163">
    <property type="entry name" value="Ald_DH_C"/>
</dbReference>
<organism evidence="6 7">
    <name type="scientific">Actinacidiphila acididurans</name>
    <dbReference type="NCBI Taxonomy" id="2784346"/>
    <lineage>
        <taxon>Bacteria</taxon>
        <taxon>Bacillati</taxon>
        <taxon>Actinomycetota</taxon>
        <taxon>Actinomycetes</taxon>
        <taxon>Kitasatosporales</taxon>
        <taxon>Streptomycetaceae</taxon>
        <taxon>Actinacidiphila</taxon>
    </lineage>
</organism>
<dbReference type="SUPFAM" id="SSF53720">
    <property type="entry name" value="ALDH-like"/>
    <property type="match status" value="1"/>
</dbReference>
<dbReference type="InterPro" id="IPR015590">
    <property type="entry name" value="Aldehyde_DH_dom"/>
</dbReference>
<keyword evidence="7" id="KW-1185">Reference proteome</keyword>
<dbReference type="Pfam" id="PF00171">
    <property type="entry name" value="Aldedh"/>
    <property type="match status" value="1"/>
</dbReference>
<evidence type="ECO:0000256" key="1">
    <source>
        <dbReference type="ARBA" id="ARBA00009986"/>
    </source>
</evidence>
<name>A0ABS2TTB1_9ACTN</name>
<evidence type="ECO:0000313" key="6">
    <source>
        <dbReference type="EMBL" id="MBM9506580.1"/>
    </source>
</evidence>
<dbReference type="InterPro" id="IPR016162">
    <property type="entry name" value="Ald_DH_N"/>
</dbReference>
<dbReference type="RefSeq" id="WP_205358439.1">
    <property type="nucleotide sequence ID" value="NZ_JADKYB010000009.1"/>
</dbReference>
<accession>A0ABS2TTB1</accession>
<feature type="domain" description="Aldehyde dehydrogenase" evidence="5">
    <location>
        <begin position="17"/>
        <end position="458"/>
    </location>
</feature>
<comment type="similarity">
    <text evidence="1 4">Belongs to the aldehyde dehydrogenase family.</text>
</comment>
<protein>
    <recommendedName>
        <fullName evidence="4">Aldehyde dehydrogenase</fullName>
    </recommendedName>
</protein>
<dbReference type="EMBL" id="JADKYB010000009">
    <property type="protein sequence ID" value="MBM9506580.1"/>
    <property type="molecule type" value="Genomic_DNA"/>
</dbReference>
<dbReference type="PANTHER" id="PTHR43570">
    <property type="entry name" value="ALDEHYDE DEHYDROGENASE"/>
    <property type="match status" value="1"/>
</dbReference>
<comment type="caution">
    <text evidence="6">The sequence shown here is derived from an EMBL/GenBank/DDBJ whole genome shotgun (WGS) entry which is preliminary data.</text>
</comment>
<proteinExistence type="inferred from homology"/>
<dbReference type="InterPro" id="IPR012394">
    <property type="entry name" value="Aldehyde_DH_NAD(P)"/>
</dbReference>
<dbReference type="Gene3D" id="3.40.605.10">
    <property type="entry name" value="Aldehyde Dehydrogenase, Chain A, domain 1"/>
    <property type="match status" value="1"/>
</dbReference>
<keyword evidence="2 4" id="KW-0560">Oxidoreductase</keyword>
<reference evidence="6 7" key="1">
    <citation type="submission" date="2021-01" db="EMBL/GenBank/DDBJ databases">
        <title>Streptomyces acididurans sp. nov., isolated from a peat swamp forest soil.</title>
        <authorList>
            <person name="Chantavorakit T."/>
            <person name="Duangmal K."/>
        </authorList>
    </citation>
    <scope>NUCLEOTIDE SEQUENCE [LARGE SCALE GENOMIC DNA]</scope>
    <source>
        <strain evidence="6 7">KK5PA1</strain>
    </source>
</reference>
<evidence type="ECO:0000256" key="3">
    <source>
        <dbReference type="ARBA" id="ARBA00023027"/>
    </source>
</evidence>
<gene>
    <name evidence="6" type="ORF">ITX44_18870</name>
</gene>
<evidence type="ECO:0000256" key="4">
    <source>
        <dbReference type="PIRNR" id="PIRNR036492"/>
    </source>
</evidence>
<dbReference type="PANTHER" id="PTHR43570:SF20">
    <property type="entry name" value="ALDEHYDE DEHYDROGENASE ALDX-RELATED"/>
    <property type="match status" value="1"/>
</dbReference>
<evidence type="ECO:0000259" key="5">
    <source>
        <dbReference type="Pfam" id="PF00171"/>
    </source>
</evidence>
<keyword evidence="3" id="KW-0520">NAD</keyword>
<evidence type="ECO:0000313" key="7">
    <source>
        <dbReference type="Proteomes" id="UP000749040"/>
    </source>
</evidence>
<dbReference type="Proteomes" id="UP000749040">
    <property type="component" value="Unassembled WGS sequence"/>
</dbReference>
<evidence type="ECO:0000256" key="2">
    <source>
        <dbReference type="ARBA" id="ARBA00023002"/>
    </source>
</evidence>
<dbReference type="Gene3D" id="3.40.309.10">
    <property type="entry name" value="Aldehyde Dehydrogenase, Chain A, domain 2"/>
    <property type="match status" value="1"/>
</dbReference>
<dbReference type="InterPro" id="IPR016161">
    <property type="entry name" value="Ald_DH/histidinol_DH"/>
</dbReference>